<name>A0A0K0DYI3_STRER</name>
<protein>
    <submittedName>
        <fullName evidence="3">Cysteine protease</fullName>
    </submittedName>
    <submittedName>
        <fullName evidence="4">Folate receptor-like domain-containing protein</fullName>
    </submittedName>
</protein>
<feature type="transmembrane region" description="Helical" evidence="1">
    <location>
        <begin position="129"/>
        <end position="148"/>
    </location>
</feature>
<proteinExistence type="predicted"/>
<dbReference type="AlphaFoldDB" id="A0A0K0DYI3"/>
<keyword evidence="2" id="KW-1185">Reference proteome</keyword>
<evidence type="ECO:0000313" key="4">
    <source>
        <dbReference type="WBParaSite" id="TCONS_00006529.p1"/>
    </source>
</evidence>
<dbReference type="WBParaSite" id="TCONS_00006529.p1">
    <property type="protein sequence ID" value="TCONS_00006529.p1"/>
    <property type="gene ID" value="XLOC_004670"/>
</dbReference>
<keyword evidence="1" id="KW-0472">Membrane</keyword>
<sequence>MKKTNNNFKKGSDYQIEIPDDSCRWKHKFMPLENSCLSQILKSKRKKLMTKECTEKKRLNLKRDDHYIDIYKSNVFFINNMMERKVKYLDKGYDYKENVMKFDLSNFGNDESLNKCRNKKKSKIFTSNIFGKNFIIFYLWFFLLFHFVGGNHLVEKQKFNLYQNDESFYLKEELFMRHKRIDKDQKMCHIWNHFSPKDLCSKRPFDRLDLLREISLFISDCPNSSANVHLSELFRLNWSKIKTSHDLLSATEHLKDGEYGKDCLLGNVDSTKCLKCFHNIGTKLEKITYAYNIFNKTLHRFDCMLAVDSASATRPFSPNGTCVNCKIWYRKWLLVQLIDIWIEPICINWCYYAQLACPHFATSKSVDYAGHPTFQCRDTNIPISNNYPSKDFNDFKYKDDDSTISLSCSCLHPCDFYRDSSSLDPLNEEEANKLKNSKLDHHDVFWDINFCKLRKYKCDKQRKKQAYFTEKYKKVIKTKDGKTLKEMKQKNGTKLFSGIIQTSSSSINSLNSTQLICLSINFYIFIILLQIII</sequence>
<evidence type="ECO:0000256" key="1">
    <source>
        <dbReference type="SAM" id="Phobius"/>
    </source>
</evidence>
<dbReference type="Proteomes" id="UP000035681">
    <property type="component" value="Unplaced"/>
</dbReference>
<keyword evidence="1" id="KW-1133">Transmembrane helix</keyword>
<evidence type="ECO:0000313" key="2">
    <source>
        <dbReference type="Proteomes" id="UP000035681"/>
    </source>
</evidence>
<reference evidence="3" key="1">
    <citation type="submission" date="2015-08" db="UniProtKB">
        <authorList>
            <consortium name="WormBaseParasite"/>
        </authorList>
    </citation>
    <scope>IDENTIFICATION</scope>
</reference>
<accession>A0A0K0DYI3</accession>
<evidence type="ECO:0000313" key="3">
    <source>
        <dbReference type="WBParaSite" id="SSTP_0000229900.1"/>
    </source>
</evidence>
<keyword evidence="1" id="KW-0812">Transmembrane</keyword>
<dbReference type="STRING" id="6248.A0A0K0DYI3"/>
<organism evidence="3">
    <name type="scientific">Strongyloides stercoralis</name>
    <name type="common">Threadworm</name>
    <dbReference type="NCBI Taxonomy" id="6248"/>
    <lineage>
        <taxon>Eukaryota</taxon>
        <taxon>Metazoa</taxon>
        <taxon>Ecdysozoa</taxon>
        <taxon>Nematoda</taxon>
        <taxon>Chromadorea</taxon>
        <taxon>Rhabditida</taxon>
        <taxon>Tylenchina</taxon>
        <taxon>Panagrolaimomorpha</taxon>
        <taxon>Strongyloidoidea</taxon>
        <taxon>Strongyloididae</taxon>
        <taxon>Strongyloides</taxon>
    </lineage>
</organism>
<dbReference type="WBParaSite" id="SSTP_0000229900.1">
    <property type="protein sequence ID" value="SSTP_0000229900.1"/>
    <property type="gene ID" value="SSTP_0000229900"/>
</dbReference>